<reference evidence="2 3" key="1">
    <citation type="submission" date="2022-01" db="EMBL/GenBank/DDBJ databases">
        <title>A chromosomal length assembly of Cordylochernes scorpioides.</title>
        <authorList>
            <person name="Zeh D."/>
            <person name="Zeh J."/>
        </authorList>
    </citation>
    <scope>NUCLEOTIDE SEQUENCE [LARGE SCALE GENOMIC DNA]</scope>
    <source>
        <strain evidence="2">IN4F17</strain>
        <tissue evidence="2">Whole Body</tissue>
    </source>
</reference>
<dbReference type="EMBL" id="CP092870">
    <property type="protein sequence ID" value="UYV71421.1"/>
    <property type="molecule type" value="Genomic_DNA"/>
</dbReference>
<feature type="domain" description="Phosphatidylinositol transfer protein N-terminal" evidence="1">
    <location>
        <begin position="160"/>
        <end position="245"/>
    </location>
</feature>
<evidence type="ECO:0000313" key="2">
    <source>
        <dbReference type="EMBL" id="UYV71421.1"/>
    </source>
</evidence>
<name>A0ABY6KRE0_9ARAC</name>
<gene>
    <name evidence="2" type="ORF">LAZ67_8003123</name>
</gene>
<dbReference type="InterPro" id="IPR055261">
    <property type="entry name" value="PI_transfer_N"/>
</dbReference>
<evidence type="ECO:0000313" key="3">
    <source>
        <dbReference type="Proteomes" id="UP001235939"/>
    </source>
</evidence>
<dbReference type="PANTHER" id="PTHR10658">
    <property type="entry name" value="PHOSPHATIDYLINOSITOL TRANSFER PROTEIN"/>
    <property type="match status" value="1"/>
</dbReference>
<proteinExistence type="predicted"/>
<evidence type="ECO:0000259" key="1">
    <source>
        <dbReference type="Pfam" id="PF02121"/>
    </source>
</evidence>
<dbReference type="PRINTS" id="PR00391">
    <property type="entry name" value="PITRANSFER"/>
</dbReference>
<dbReference type="PANTHER" id="PTHR10658:SF11">
    <property type="entry name" value="VIBRATOR, ISOFORM B"/>
    <property type="match status" value="1"/>
</dbReference>
<feature type="non-terminal residue" evidence="2">
    <location>
        <position position="336"/>
    </location>
</feature>
<dbReference type="InterPro" id="IPR023393">
    <property type="entry name" value="START-like_dom_sf"/>
</dbReference>
<dbReference type="InterPro" id="IPR001666">
    <property type="entry name" value="PI_transfer"/>
</dbReference>
<dbReference type="Proteomes" id="UP001235939">
    <property type="component" value="Chromosome 08"/>
</dbReference>
<feature type="domain" description="Phosphatidylinositol transfer protein N-terminal" evidence="1">
    <location>
        <begin position="295"/>
        <end position="331"/>
    </location>
</feature>
<sequence length="336" mass="38384">MYQVGQLYSVAEASKNETGGGEGIEVVKNEPFENFPLLGGQFTKGQYTYKIYHLASKVPPFIRLLAPKGSMEIHEEAWNAYPYCKTATLQCPVVVFQNPDYMKGNFFISIETMHSPDRGDQENILITHHTWLTQSSGLTTLIYQTCFVSSTLVEFLVKPHLLPPEKLKQREVIVIDIAKDPVSHNDYKETEDPAKFKSQKTGRGPLVGNWQQTVDPVMCAYKLVTIEFKWFGLQNKVESFLQRVSPVLLHVLVPFTNNLAYLSGPPPDLQGWVFGQGLGNDTIANLTLAKVVWGQVEKRIFLNFHRQVFCWLDKWHGMTMQDIRELEDKTKRELDE</sequence>
<dbReference type="SUPFAM" id="SSF55961">
    <property type="entry name" value="Bet v1-like"/>
    <property type="match status" value="3"/>
</dbReference>
<dbReference type="Gene3D" id="3.30.530.20">
    <property type="match status" value="1"/>
</dbReference>
<keyword evidence="3" id="KW-1185">Reference proteome</keyword>
<protein>
    <submittedName>
        <fullName evidence="2">PITPNB</fullName>
    </submittedName>
</protein>
<feature type="domain" description="Phosphatidylinositol transfer protein N-terminal" evidence="1">
    <location>
        <begin position="2"/>
        <end position="130"/>
    </location>
</feature>
<organism evidence="2 3">
    <name type="scientific">Cordylochernes scorpioides</name>
    <dbReference type="NCBI Taxonomy" id="51811"/>
    <lineage>
        <taxon>Eukaryota</taxon>
        <taxon>Metazoa</taxon>
        <taxon>Ecdysozoa</taxon>
        <taxon>Arthropoda</taxon>
        <taxon>Chelicerata</taxon>
        <taxon>Arachnida</taxon>
        <taxon>Pseudoscorpiones</taxon>
        <taxon>Cheliferoidea</taxon>
        <taxon>Chernetidae</taxon>
        <taxon>Cordylochernes</taxon>
    </lineage>
</organism>
<accession>A0ABY6KRE0</accession>
<dbReference type="Pfam" id="PF02121">
    <property type="entry name" value="IP_trans"/>
    <property type="match status" value="3"/>
</dbReference>